<sequence>MFASSDDLDLTEVGDGVWQLRLPIPWEDGHVNCFLLTEGGHVDMIDCGMRSDDSLALIWAAVERVGGPGARMRRLVVTHIHPDHYGGAGEITSRTGAELYLHRLEVPMVHPRYLEIDQLVEEVGRYLGIHGVPEQEADFLKNASTWIREFVKPAEPALQLDGTEMLQIGSRRLRVEWTPGHSPGHVCLYDADDGLLFAGDQLLPDASPNIGLHPQSTPNPLDDYVTGLRRIEELRPRLVLPAHGAPFTAVSERVAYLLNHHRRRKEQMLEVLSRGEMNGWQVAVAVWGLRPNLHEMRMALQEGLAHLQSLSRQGRLEKLATPSAITWRRPT</sequence>
<evidence type="ECO:0000313" key="3">
    <source>
        <dbReference type="Proteomes" id="UP000612893"/>
    </source>
</evidence>
<evidence type="ECO:0000313" key="2">
    <source>
        <dbReference type="EMBL" id="MBJ7596670.1"/>
    </source>
</evidence>
<dbReference type="InterPro" id="IPR036388">
    <property type="entry name" value="WH-like_DNA-bd_sf"/>
</dbReference>
<organism evidence="2 3">
    <name type="scientific">Candidatus Nephthysia bennettiae</name>
    <dbReference type="NCBI Taxonomy" id="3127016"/>
    <lineage>
        <taxon>Bacteria</taxon>
        <taxon>Bacillati</taxon>
        <taxon>Candidatus Dormiibacterota</taxon>
        <taxon>Candidatus Dormibacteria</taxon>
        <taxon>Candidatus Dormibacterales</taxon>
        <taxon>Candidatus Dormibacteraceae</taxon>
        <taxon>Candidatus Nephthysia</taxon>
    </lineage>
</organism>
<gene>
    <name evidence="2" type="ORF">JF922_01090</name>
</gene>
<comment type="caution">
    <text evidence="2">The sequence shown here is derived from an EMBL/GenBank/DDBJ whole genome shotgun (WGS) entry which is preliminary data.</text>
</comment>
<dbReference type="InterPro" id="IPR036866">
    <property type="entry name" value="RibonucZ/Hydroxyglut_hydro"/>
</dbReference>
<reference evidence="2" key="1">
    <citation type="submission" date="2020-10" db="EMBL/GenBank/DDBJ databases">
        <title>Ca. Dormibacterota MAGs.</title>
        <authorList>
            <person name="Montgomery K."/>
        </authorList>
    </citation>
    <scope>NUCLEOTIDE SEQUENCE [LARGE SCALE GENOMIC DNA]</scope>
    <source>
        <strain evidence="2">SC8812_S17_10</strain>
    </source>
</reference>
<dbReference type="Gene3D" id="3.60.15.10">
    <property type="entry name" value="Ribonuclease Z/Hydroxyacylglutathione hydrolase-like"/>
    <property type="match status" value="1"/>
</dbReference>
<dbReference type="SMART" id="SM00849">
    <property type="entry name" value="Lactamase_B"/>
    <property type="match status" value="1"/>
</dbReference>
<dbReference type="Proteomes" id="UP000612893">
    <property type="component" value="Unassembled WGS sequence"/>
</dbReference>
<dbReference type="Gene3D" id="1.10.10.10">
    <property type="entry name" value="Winged helix-like DNA-binding domain superfamily/Winged helix DNA-binding domain"/>
    <property type="match status" value="1"/>
</dbReference>
<dbReference type="EMBL" id="JAEKNR010000016">
    <property type="protein sequence ID" value="MBJ7596670.1"/>
    <property type="molecule type" value="Genomic_DNA"/>
</dbReference>
<protein>
    <submittedName>
        <fullName evidence="2">MBL fold metallo-hydrolase</fullName>
    </submittedName>
</protein>
<feature type="domain" description="Metallo-beta-lactamase" evidence="1">
    <location>
        <begin position="30"/>
        <end position="243"/>
    </location>
</feature>
<proteinExistence type="predicted"/>
<dbReference type="SUPFAM" id="SSF56281">
    <property type="entry name" value="Metallo-hydrolase/oxidoreductase"/>
    <property type="match status" value="1"/>
</dbReference>
<dbReference type="PANTHER" id="PTHR23131">
    <property type="entry name" value="ENDORIBONUCLEASE LACTB2"/>
    <property type="match status" value="1"/>
</dbReference>
<dbReference type="InterPro" id="IPR001279">
    <property type="entry name" value="Metallo-B-lactamas"/>
</dbReference>
<name>A0A934K6K5_9BACT</name>
<evidence type="ECO:0000259" key="1">
    <source>
        <dbReference type="SMART" id="SM00849"/>
    </source>
</evidence>
<dbReference type="RefSeq" id="WP_338198500.1">
    <property type="nucleotide sequence ID" value="NZ_JAEKNR010000016.1"/>
</dbReference>
<dbReference type="InterPro" id="IPR050662">
    <property type="entry name" value="Sec-metab_biosynth-thioest"/>
</dbReference>
<dbReference type="CDD" id="cd07725">
    <property type="entry name" value="TTHA1429-like_MBL-fold"/>
    <property type="match status" value="1"/>
</dbReference>
<dbReference type="AlphaFoldDB" id="A0A934K6K5"/>
<accession>A0A934K6K5</accession>
<dbReference type="PANTHER" id="PTHR23131:SF4">
    <property type="entry name" value="METALLO-BETA-LACTAMASE SUPERFAMILY POTEIN"/>
    <property type="match status" value="1"/>
</dbReference>
<dbReference type="Pfam" id="PF00753">
    <property type="entry name" value="Lactamase_B"/>
    <property type="match status" value="1"/>
</dbReference>
<keyword evidence="3" id="KW-1185">Reference proteome</keyword>